<keyword evidence="2" id="KW-0614">Plasmid</keyword>
<evidence type="ECO:0000313" key="3">
    <source>
        <dbReference type="Proteomes" id="UP000006426"/>
    </source>
</evidence>
<dbReference type="RefSeq" id="WP_044298823.1">
    <property type="nucleotide sequence ID" value="NZ_CP031226.1"/>
</dbReference>
<organism evidence="2 3">
    <name type="scientific">Pseudomonas amygdali pv. lachrymans str. M301315</name>
    <dbReference type="NCBI Taxonomy" id="629260"/>
    <lineage>
        <taxon>Bacteria</taxon>
        <taxon>Pseudomonadati</taxon>
        <taxon>Pseudomonadota</taxon>
        <taxon>Gammaproteobacteria</taxon>
        <taxon>Pseudomonadales</taxon>
        <taxon>Pseudomonadaceae</taxon>
        <taxon>Pseudomonas</taxon>
        <taxon>Pseudomonas amygdali</taxon>
    </lineage>
</organism>
<dbReference type="EMBL" id="CP031226">
    <property type="protein sequence ID" value="AXH59802.1"/>
    <property type="molecule type" value="Genomic_DNA"/>
</dbReference>
<accession>A0AAD0PW26</accession>
<name>A0AAD0PW26_PSEAV</name>
<reference evidence="2 3" key="1">
    <citation type="journal article" date="2011" name="PLoS Pathog.">
        <title>Dynamic evolution of pathogenicity revealed by sequencing and comparative genomics of 19 Pseudomonas syringae isolates.</title>
        <authorList>
            <person name="Baltrus D.A."/>
            <person name="Nishimura M.T."/>
            <person name="Romanchuk A."/>
            <person name="Chang J.H."/>
            <person name="Mukhtar M.S."/>
            <person name="Cherkis K."/>
            <person name="Roach J."/>
            <person name="Grant S.R."/>
            <person name="Jones C.D."/>
            <person name="Dangl J.L."/>
        </authorList>
    </citation>
    <scope>NUCLEOTIDE SEQUENCE [LARGE SCALE GENOMIC DNA]</scope>
    <source>
        <strain evidence="2 3">M301315</strain>
    </source>
</reference>
<dbReference type="AlphaFoldDB" id="A0AAD0PW26"/>
<keyword evidence="1" id="KW-1133">Transmembrane helix</keyword>
<sequence>MSHLHHESTIEAYCSRPLSKDFLSTTDNLIADEKKSRSRYMFCCYAILAGFVGFYALLLKHPASVGETLVQLTLVMSGFLLVGVAISALIYKQFDLMRRVQIFIGDFNCVDIPRFNSEVEMLRESSVTSALGVLLMQSIAEQGRRPRLFEREIIEFLEKA</sequence>
<feature type="transmembrane region" description="Helical" evidence="1">
    <location>
        <begin position="70"/>
        <end position="91"/>
    </location>
</feature>
<protein>
    <submittedName>
        <fullName evidence="2">Uncharacterized protein</fullName>
    </submittedName>
</protein>
<dbReference type="Proteomes" id="UP000006426">
    <property type="component" value="Plasmid pmppla107"/>
</dbReference>
<evidence type="ECO:0000256" key="1">
    <source>
        <dbReference type="SAM" id="Phobius"/>
    </source>
</evidence>
<keyword evidence="1" id="KW-0472">Membrane</keyword>
<gene>
    <name evidence="2" type="ORF">PLA107_031760</name>
</gene>
<feature type="transmembrane region" description="Helical" evidence="1">
    <location>
        <begin position="40"/>
        <end position="58"/>
    </location>
</feature>
<proteinExistence type="predicted"/>
<evidence type="ECO:0000313" key="2">
    <source>
        <dbReference type="EMBL" id="AXH59802.1"/>
    </source>
</evidence>
<geneLocation type="plasmid" evidence="3">
    <name>pmppla107</name>
</geneLocation>
<keyword evidence="1" id="KW-0812">Transmembrane</keyword>